<name>A0A9P7J629_9AGAM</name>
<dbReference type="RefSeq" id="XP_041166302.1">
    <property type="nucleotide sequence ID" value="XM_041305617.1"/>
</dbReference>
<keyword evidence="4" id="KW-1185">Reference proteome</keyword>
<gene>
    <name evidence="3" type="ORF">HD556DRAFT_1436873</name>
</gene>
<keyword evidence="1" id="KW-0812">Transmembrane</keyword>
<dbReference type="EMBL" id="JABBWE010000003">
    <property type="protein sequence ID" value="KAG1804687.1"/>
    <property type="molecule type" value="Genomic_DNA"/>
</dbReference>
<dbReference type="GeneID" id="64599381"/>
<feature type="transmembrane region" description="Helical" evidence="1">
    <location>
        <begin position="53"/>
        <end position="72"/>
    </location>
</feature>
<dbReference type="AlphaFoldDB" id="A0A9P7J629"/>
<dbReference type="Pfam" id="PF20151">
    <property type="entry name" value="DUF6533"/>
    <property type="match status" value="1"/>
</dbReference>
<evidence type="ECO:0000256" key="1">
    <source>
        <dbReference type="SAM" id="Phobius"/>
    </source>
</evidence>
<dbReference type="OrthoDB" id="3049002at2759"/>
<feature type="domain" description="DUF6533" evidence="2">
    <location>
        <begin position="19"/>
        <end position="63"/>
    </location>
</feature>
<keyword evidence="1" id="KW-1133">Transmembrane helix</keyword>
<feature type="transmembrane region" description="Helical" evidence="1">
    <location>
        <begin position="121"/>
        <end position="141"/>
    </location>
</feature>
<keyword evidence="1" id="KW-0472">Membrane</keyword>
<feature type="transmembrane region" description="Helical" evidence="1">
    <location>
        <begin position="92"/>
        <end position="115"/>
    </location>
</feature>
<organism evidence="3 4">
    <name type="scientific">Suillus plorans</name>
    <dbReference type="NCBI Taxonomy" id="116603"/>
    <lineage>
        <taxon>Eukaryota</taxon>
        <taxon>Fungi</taxon>
        <taxon>Dikarya</taxon>
        <taxon>Basidiomycota</taxon>
        <taxon>Agaricomycotina</taxon>
        <taxon>Agaricomycetes</taxon>
        <taxon>Agaricomycetidae</taxon>
        <taxon>Boletales</taxon>
        <taxon>Suillineae</taxon>
        <taxon>Suillaceae</taxon>
        <taxon>Suillus</taxon>
    </lineage>
</organism>
<accession>A0A9P7J629</accession>
<dbReference type="Proteomes" id="UP000719766">
    <property type="component" value="Unassembled WGS sequence"/>
</dbReference>
<evidence type="ECO:0000313" key="4">
    <source>
        <dbReference type="Proteomes" id="UP000719766"/>
    </source>
</evidence>
<dbReference type="InterPro" id="IPR045340">
    <property type="entry name" value="DUF6533"/>
</dbReference>
<comment type="caution">
    <text evidence="3">The sequence shown here is derived from an EMBL/GenBank/DDBJ whole genome shotgun (WGS) entry which is preliminary data.</text>
</comment>
<proteinExistence type="predicted"/>
<feature type="transmembrane region" description="Helical" evidence="1">
    <location>
        <begin position="253"/>
        <end position="271"/>
    </location>
</feature>
<protein>
    <recommendedName>
        <fullName evidence="2">DUF6533 domain-containing protein</fullName>
    </recommendedName>
</protein>
<sequence length="330" mass="37379">MSSTTNVLELGWVLWGLNYANMAVTTSWAYEFFLTLADEVAFSTQSQWKLAKLLYVVCRYLTCGYLTLEMLVAFQPMMSIHMCQVIYSTNSYLGTLIVVCAEGVFLVRVCAIWGFRRSVVILFSISALMYVIAATVVVWIIRSPPAITKSPIPVTSCLETGNDKTIIILYVILVAAEIREYIVILFSMVTDGPPEIWVFALYKVAASYRRGGGRNRLLEQLIHHNMIYLTCGLGELPSHYPVVEKRAGHFSDLWLTVFSFGVILTTARLNVSYGFMIERFLRNWQVTVHAFLVTKMYRGLWKADQRHALLEPVSFSLATFQAAPRMTTQA</sequence>
<reference evidence="3" key="1">
    <citation type="journal article" date="2020" name="New Phytol.">
        <title>Comparative genomics reveals dynamic genome evolution in host specialist ectomycorrhizal fungi.</title>
        <authorList>
            <person name="Lofgren L.A."/>
            <person name="Nguyen N.H."/>
            <person name="Vilgalys R."/>
            <person name="Ruytinx J."/>
            <person name="Liao H.L."/>
            <person name="Branco S."/>
            <person name="Kuo A."/>
            <person name="LaButti K."/>
            <person name="Lipzen A."/>
            <person name="Andreopoulos W."/>
            <person name="Pangilinan J."/>
            <person name="Riley R."/>
            <person name="Hundley H."/>
            <person name="Na H."/>
            <person name="Barry K."/>
            <person name="Grigoriev I.V."/>
            <person name="Stajich J.E."/>
            <person name="Kennedy P.G."/>
        </authorList>
    </citation>
    <scope>NUCLEOTIDE SEQUENCE</scope>
    <source>
        <strain evidence="3">S12</strain>
    </source>
</reference>
<evidence type="ECO:0000313" key="3">
    <source>
        <dbReference type="EMBL" id="KAG1804687.1"/>
    </source>
</evidence>
<evidence type="ECO:0000259" key="2">
    <source>
        <dbReference type="Pfam" id="PF20151"/>
    </source>
</evidence>